<evidence type="ECO:0000313" key="2">
    <source>
        <dbReference type="Proteomes" id="UP001164250"/>
    </source>
</evidence>
<evidence type="ECO:0000313" key="1">
    <source>
        <dbReference type="EMBL" id="KAJ0088850.1"/>
    </source>
</evidence>
<comment type="caution">
    <text evidence="1">The sequence shown here is derived from an EMBL/GenBank/DDBJ whole genome shotgun (WGS) entry which is preliminary data.</text>
</comment>
<proteinExistence type="predicted"/>
<reference evidence="2" key="1">
    <citation type="journal article" date="2023" name="G3 (Bethesda)">
        <title>Genome assembly and association tests identify interacting loci associated with vigor, precocity, and sex in interspecific pistachio rootstocks.</title>
        <authorList>
            <person name="Palmer W."/>
            <person name="Jacygrad E."/>
            <person name="Sagayaradj S."/>
            <person name="Cavanaugh K."/>
            <person name="Han R."/>
            <person name="Bertier L."/>
            <person name="Beede B."/>
            <person name="Kafkas S."/>
            <person name="Golino D."/>
            <person name="Preece J."/>
            <person name="Michelmore R."/>
        </authorList>
    </citation>
    <scope>NUCLEOTIDE SEQUENCE [LARGE SCALE GENOMIC DNA]</scope>
</reference>
<gene>
    <name evidence="1" type="ORF">Patl1_31836</name>
</gene>
<accession>A0ACC1AQ61</accession>
<sequence>MGSNSDEIITENMDAPTYAPSLPVPNVQEMILVIDLSLLSTGDVEELNKLDLACKEWGFFQVVNHGVAKEVLQNMKDAAAEFFALPLEKRKKYKVASNDIQGYGQAYVVSEDQILDWSDALMLIVYPSHYRKLNFLPRTPTGFKEIIESFSNGVKEVGEELLRSFSRIMGMDKDALLGLHKQGAQGMRVNYYPTCSRPDLVLGLSPHSDASTITILMQEDDTEGLQIKHNDEWVPVKPVQDALVVNVGDVIEIWSNGKYKSIEHRAVTNQKKARISYASFIVTHDDVEIEPLDHQVGSQKVMYQKVR</sequence>
<organism evidence="1 2">
    <name type="scientific">Pistacia atlantica</name>
    <dbReference type="NCBI Taxonomy" id="434234"/>
    <lineage>
        <taxon>Eukaryota</taxon>
        <taxon>Viridiplantae</taxon>
        <taxon>Streptophyta</taxon>
        <taxon>Embryophyta</taxon>
        <taxon>Tracheophyta</taxon>
        <taxon>Spermatophyta</taxon>
        <taxon>Magnoliopsida</taxon>
        <taxon>eudicotyledons</taxon>
        <taxon>Gunneridae</taxon>
        <taxon>Pentapetalae</taxon>
        <taxon>rosids</taxon>
        <taxon>malvids</taxon>
        <taxon>Sapindales</taxon>
        <taxon>Anacardiaceae</taxon>
        <taxon>Pistacia</taxon>
    </lineage>
</organism>
<name>A0ACC1AQ61_9ROSI</name>
<keyword evidence="2" id="KW-1185">Reference proteome</keyword>
<protein>
    <submittedName>
        <fullName evidence="1">Uncharacterized protein</fullName>
    </submittedName>
</protein>
<dbReference type="Proteomes" id="UP001164250">
    <property type="component" value="Chromosome 9"/>
</dbReference>
<dbReference type="EMBL" id="CM047905">
    <property type="protein sequence ID" value="KAJ0088850.1"/>
    <property type="molecule type" value="Genomic_DNA"/>
</dbReference>